<dbReference type="InterPro" id="IPR002083">
    <property type="entry name" value="MATH/TRAF_dom"/>
</dbReference>
<dbReference type="InterPro" id="IPR024729">
    <property type="entry name" value="USP7_ICP0-binding_dom"/>
</dbReference>
<dbReference type="Pfam" id="PF14533">
    <property type="entry name" value="USP7_C2"/>
    <property type="match status" value="1"/>
</dbReference>
<feature type="domain" description="MATH" evidence="10">
    <location>
        <begin position="230"/>
        <end position="384"/>
    </location>
</feature>
<feature type="region of interest" description="Disordered" evidence="9">
    <location>
        <begin position="1115"/>
        <end position="1139"/>
    </location>
</feature>
<dbReference type="SUPFAM" id="SSF49599">
    <property type="entry name" value="TRAF domain-like"/>
    <property type="match status" value="1"/>
</dbReference>
<dbReference type="OrthoDB" id="289038at2759"/>
<proteinExistence type="inferred from homology"/>
<dbReference type="EMBL" id="AP006500">
    <property type="protein sequence ID" value="BAM82574.1"/>
    <property type="molecule type" value="Genomic_DNA"/>
</dbReference>
<evidence type="ECO:0000256" key="1">
    <source>
        <dbReference type="ARBA" id="ARBA00000707"/>
    </source>
</evidence>
<dbReference type="PANTHER" id="PTHR24006">
    <property type="entry name" value="UBIQUITIN CARBOXYL-TERMINAL HYDROLASE"/>
    <property type="match status" value="1"/>
</dbReference>
<dbReference type="Pfam" id="PF22486">
    <property type="entry name" value="MATH_2"/>
    <property type="match status" value="1"/>
</dbReference>
<keyword evidence="7" id="KW-0788">Thiol protease</keyword>
<keyword evidence="13" id="KW-1185">Reference proteome</keyword>
<keyword evidence="4 12" id="KW-0645">Protease</keyword>
<dbReference type="GO" id="GO:0005829">
    <property type="term" value="C:cytosol"/>
    <property type="evidence" value="ECO:0007669"/>
    <property type="project" value="TreeGrafter"/>
</dbReference>
<dbReference type="Gramene" id="CMR384CT">
    <property type="protein sequence ID" value="CMR384CT"/>
    <property type="gene ID" value="CMR384C"/>
</dbReference>
<feature type="region of interest" description="Disordered" evidence="9">
    <location>
        <begin position="1"/>
        <end position="73"/>
    </location>
</feature>
<dbReference type="Pfam" id="PF00443">
    <property type="entry name" value="UCH"/>
    <property type="match status" value="1"/>
</dbReference>
<dbReference type="InterPro" id="IPR018200">
    <property type="entry name" value="USP_CS"/>
</dbReference>
<dbReference type="GO" id="GO:0031647">
    <property type="term" value="P:regulation of protein stability"/>
    <property type="evidence" value="ECO:0007669"/>
    <property type="project" value="TreeGrafter"/>
</dbReference>
<comment type="similarity">
    <text evidence="2">Belongs to the peptidase C19 family.</text>
</comment>
<dbReference type="CDD" id="cd02659">
    <property type="entry name" value="peptidase_C19C"/>
    <property type="match status" value="1"/>
</dbReference>
<dbReference type="GeneID" id="16997050"/>
<reference evidence="12 13" key="2">
    <citation type="journal article" date="2007" name="BMC Biol.">
        <title>A 100%-complete sequence reveals unusually simple genomic features in the hot-spring red alga Cyanidioschyzon merolae.</title>
        <authorList>
            <person name="Nozaki H."/>
            <person name="Takano H."/>
            <person name="Misumi O."/>
            <person name="Terasawa K."/>
            <person name="Matsuzaki M."/>
            <person name="Maruyama S."/>
            <person name="Nishida K."/>
            <person name="Yagisawa F."/>
            <person name="Yoshida Y."/>
            <person name="Fujiwara T."/>
            <person name="Takio S."/>
            <person name="Tamura K."/>
            <person name="Chung S.J."/>
            <person name="Nakamura S."/>
            <person name="Kuroiwa H."/>
            <person name="Tanaka K."/>
            <person name="Sato N."/>
            <person name="Kuroiwa T."/>
        </authorList>
    </citation>
    <scope>NUCLEOTIDE SEQUENCE [LARGE SCALE GENOMIC DNA]</scope>
    <source>
        <strain evidence="12 13">10D</strain>
    </source>
</reference>
<accession>M1VBC0</accession>
<evidence type="ECO:0000256" key="5">
    <source>
        <dbReference type="ARBA" id="ARBA00022786"/>
    </source>
</evidence>
<evidence type="ECO:0000256" key="2">
    <source>
        <dbReference type="ARBA" id="ARBA00009085"/>
    </source>
</evidence>
<evidence type="ECO:0000313" key="13">
    <source>
        <dbReference type="Proteomes" id="UP000007014"/>
    </source>
</evidence>
<comment type="catalytic activity">
    <reaction evidence="1">
        <text>Thiol-dependent hydrolysis of ester, thioester, amide, peptide and isopeptide bonds formed by the C-terminal Gly of ubiquitin (a 76-residue protein attached to proteins as an intracellular targeting signal).</text>
        <dbReference type="EC" id="3.4.19.12"/>
    </reaction>
</comment>
<dbReference type="KEGG" id="cme:CYME_CMR384C"/>
<dbReference type="Proteomes" id="UP000007014">
    <property type="component" value="Chromosome 18"/>
</dbReference>
<reference evidence="12 13" key="1">
    <citation type="journal article" date="2004" name="Nature">
        <title>Genome sequence of the ultrasmall unicellular red alga Cyanidioschyzon merolae 10D.</title>
        <authorList>
            <person name="Matsuzaki M."/>
            <person name="Misumi O."/>
            <person name="Shin-i T."/>
            <person name="Maruyama S."/>
            <person name="Takahara M."/>
            <person name="Miyagishima S."/>
            <person name="Mori T."/>
            <person name="Nishida K."/>
            <person name="Yagisawa F."/>
            <person name="Nishida K."/>
            <person name="Yoshida Y."/>
            <person name="Nishimura Y."/>
            <person name="Nakao S."/>
            <person name="Kobayashi T."/>
            <person name="Momoyama Y."/>
            <person name="Higashiyama T."/>
            <person name="Minoda A."/>
            <person name="Sano M."/>
            <person name="Nomoto H."/>
            <person name="Oishi K."/>
            <person name="Hayashi H."/>
            <person name="Ohta F."/>
            <person name="Nishizaka S."/>
            <person name="Haga S."/>
            <person name="Miura S."/>
            <person name="Morishita T."/>
            <person name="Kabeya Y."/>
            <person name="Terasawa K."/>
            <person name="Suzuki Y."/>
            <person name="Ishii Y."/>
            <person name="Asakawa S."/>
            <person name="Takano H."/>
            <person name="Ohta N."/>
            <person name="Kuroiwa H."/>
            <person name="Tanaka K."/>
            <person name="Shimizu N."/>
            <person name="Sugano S."/>
            <person name="Sato N."/>
            <person name="Nozaki H."/>
            <person name="Ogasawara N."/>
            <person name="Kohara Y."/>
            <person name="Kuroiwa T."/>
        </authorList>
    </citation>
    <scope>NUCLEOTIDE SEQUENCE [LARGE SCALE GENOMIC DNA]</scope>
    <source>
        <strain evidence="12 13">10D</strain>
    </source>
</reference>
<organism evidence="12 13">
    <name type="scientific">Cyanidioschyzon merolae (strain NIES-3377 / 10D)</name>
    <name type="common">Unicellular red alga</name>
    <dbReference type="NCBI Taxonomy" id="280699"/>
    <lineage>
        <taxon>Eukaryota</taxon>
        <taxon>Rhodophyta</taxon>
        <taxon>Bangiophyceae</taxon>
        <taxon>Cyanidiales</taxon>
        <taxon>Cyanidiaceae</taxon>
        <taxon>Cyanidioschyzon</taxon>
    </lineage>
</organism>
<evidence type="ECO:0000256" key="7">
    <source>
        <dbReference type="ARBA" id="ARBA00022807"/>
    </source>
</evidence>
<dbReference type="CDD" id="cd00121">
    <property type="entry name" value="MATH"/>
    <property type="match status" value="1"/>
</dbReference>
<evidence type="ECO:0000259" key="10">
    <source>
        <dbReference type="PROSITE" id="PS50144"/>
    </source>
</evidence>
<feature type="region of interest" description="Disordered" evidence="9">
    <location>
        <begin position="1458"/>
        <end position="1514"/>
    </location>
</feature>
<keyword evidence="8" id="KW-0175">Coiled coil</keyword>
<evidence type="ECO:0000313" key="12">
    <source>
        <dbReference type="EMBL" id="BAM82574.1"/>
    </source>
</evidence>
<dbReference type="PROSITE" id="PS50235">
    <property type="entry name" value="USP_3"/>
    <property type="match status" value="1"/>
</dbReference>
<dbReference type="InterPro" id="IPR029346">
    <property type="entry name" value="USP_C"/>
</dbReference>
<dbReference type="GO" id="GO:0005634">
    <property type="term" value="C:nucleus"/>
    <property type="evidence" value="ECO:0007669"/>
    <property type="project" value="TreeGrafter"/>
</dbReference>
<sequence length="1589" mass="179176">MRNQARRTPAQTGDMRQPRALGAPAAAEQQPLSASPQDVPMETMLPDSARIDKNTGGEQLLDRSQSPETQPWVCVGDDELTFLGETTTQRRIAAPAAVRRQPLNPYFSLAAPDRGSEPYGVRADDETGDCEGEDDVEEDSFVSSTSHGDGNCEDSDGTTDRLDHMRPLIRSGVVDVENAADSSTAGSFDEIGPARPMRSVPSVPESDFIDMELDTRNHRDLCSRLVSNAIVVFEYVLRDVTKLLRSPVYRQNMDQRSGGGGVAGRLRVTSPWLEAFGFQWRLLIFPRGNGDPEGKFMSVFLECSPLDSAREEQKKSWRSHARFQLALKNQTGVRPPIIRREMAGHMFSPRESDWGFQEFAPCAELESPRFGWLIHDQIIFRVWIEFDKDSYTFSEQYDSKRETGFVGLRNQGATCYMNSLLQTLYNIGAFRRAVYELPLPPLEGEAAEMVDRGLDSQAPASETSTGTPLTFALQRVFFDLQHEDQCVTTKELTNAFGWTDADAFTQHDAQELNRLLCDTLEERMKGTPLEGTIARLFQGQAKRFIKCVHVDFESSHDECFYDLSLNVKGCKDLYDSFRKYIEVETLEGDNKYYADGFGLQDAKMGVQFIKLPPVLQLHLKRFEYDFNRDMMVKINDRYEFYPEIKLGEFVDGSTGADDEEYIYVLHAVLVHMGDVHGGHYHAYIRPDPGTEEGSKIWFKFDDERVLRVTESEAVEDNFGAPLAANGVPFPPQRRFTNAYMLQYVRKKDAHIYLGASTEADVPEALRQRIALEKELEEKKIREREELRQMMNIRLITPAMQKGYHGLDWTDLNQGLILRVRRSMLLGEFKQMLLKEVLSPEGIDASSALSNENFDGDACQRMLVWTFVARINQTIRPSRLLNDGNHEEPLERAWNDRAIARNNQAGASPGSMGSSIHAVNLFIDVRQEPVRLAALFDKRECLMLFKWYESADPPARESPELRVLGWDVVPMHLTMQNLVALLRERNVLPRVPLSELYWYEEVTSQDAKEIVSDVALSTARNQLQSGDIIIFGRRSPIRQQTDQTARALNVNESGNNSEAPVSSAALLASILQDPDLSVEEQANALYRHMFWDARDFLRHRCDVRLVPLTLQRMSGAAGDEPLTEEPSRGGSVASGPGSDQQNASEILLRNVSTQLTQYGLGTLLVAKLRNLHQQQQGLDLMQTCGVTAEDLRPSRVRFHRRGFSSLDDFLYPRDSDPIPMSGARTRKILECIVSKQRIVKLFYEFIDTDAEAFEGKQEVTITWRPTPIDMIGRKILLALPLNATYGDLIRELESKLSVTERTALQSQYAGIRVHELWQKKIIAGIVPLDRTVTVLGPDSNRENFEILAEPVPPHETPEELSRQGCVLIRVAHISKSASPPLYGIQQDENYAAGGLATVNSFGLPFLLRVPSPEIHGTLPVQQLQTLIQERLQLPENEFRQWRLLYVRPAERHPVIYLQPNGHEESERSAALGSPENTEKAHHGEQPVNHSETTKSGRPSTEKISELAVSNGRQPSVAEGVTGAAVDTATMLSAEEKLLRRGLINLQDCIVENDDTYVHNFIGLEHHDSNATKRRATSRLRYLNDKPLKIA</sequence>
<evidence type="ECO:0000256" key="8">
    <source>
        <dbReference type="SAM" id="Coils"/>
    </source>
</evidence>
<dbReference type="Gene3D" id="2.60.210.10">
    <property type="entry name" value="Apoptosis, Tumor Necrosis Factor Receptor Associated Protein 2, Chain A"/>
    <property type="match status" value="1"/>
</dbReference>
<feature type="compositionally biased region" description="Acidic residues" evidence="9">
    <location>
        <begin position="126"/>
        <end position="140"/>
    </location>
</feature>
<evidence type="ECO:0000256" key="6">
    <source>
        <dbReference type="ARBA" id="ARBA00022801"/>
    </source>
</evidence>
<dbReference type="SMART" id="SM00061">
    <property type="entry name" value="MATH"/>
    <property type="match status" value="1"/>
</dbReference>
<dbReference type="EC" id="3.4.19.12" evidence="3"/>
<dbReference type="SUPFAM" id="SSF54001">
    <property type="entry name" value="Cysteine proteinases"/>
    <property type="match status" value="1"/>
</dbReference>
<dbReference type="GO" id="GO:0016579">
    <property type="term" value="P:protein deubiquitination"/>
    <property type="evidence" value="ECO:0007669"/>
    <property type="project" value="InterPro"/>
</dbReference>
<evidence type="ECO:0000259" key="11">
    <source>
        <dbReference type="PROSITE" id="PS50235"/>
    </source>
</evidence>
<evidence type="ECO:0000256" key="4">
    <source>
        <dbReference type="ARBA" id="ARBA00022670"/>
    </source>
</evidence>
<keyword evidence="6" id="KW-0378">Hydrolase</keyword>
<evidence type="ECO:0000256" key="3">
    <source>
        <dbReference type="ARBA" id="ARBA00012759"/>
    </source>
</evidence>
<feature type="compositionally biased region" description="Basic and acidic residues" evidence="9">
    <location>
        <begin position="1490"/>
        <end position="1503"/>
    </location>
</feature>
<gene>
    <name evidence="12" type="ORF">CYME_CMR384C</name>
</gene>
<dbReference type="InterPro" id="IPR001394">
    <property type="entry name" value="Peptidase_C19_UCH"/>
</dbReference>
<dbReference type="Gene3D" id="3.90.70.10">
    <property type="entry name" value="Cysteine proteinases"/>
    <property type="match status" value="1"/>
</dbReference>
<dbReference type="PROSITE" id="PS00973">
    <property type="entry name" value="USP_2"/>
    <property type="match status" value="1"/>
</dbReference>
<feature type="region of interest" description="Disordered" evidence="9">
    <location>
        <begin position="108"/>
        <end position="162"/>
    </location>
</feature>
<keyword evidence="5" id="KW-0833">Ubl conjugation pathway</keyword>
<feature type="domain" description="USP" evidence="11">
    <location>
        <begin position="406"/>
        <end position="746"/>
    </location>
</feature>
<dbReference type="Gene3D" id="3.10.20.90">
    <property type="entry name" value="Phosphatidylinositol 3-kinase Catalytic Subunit, Chain A, domain 1"/>
    <property type="match status" value="1"/>
</dbReference>
<dbReference type="GO" id="GO:0006508">
    <property type="term" value="P:proteolysis"/>
    <property type="evidence" value="ECO:0007669"/>
    <property type="project" value="UniProtKB-KW"/>
</dbReference>
<dbReference type="InterPro" id="IPR028889">
    <property type="entry name" value="USP"/>
</dbReference>
<dbReference type="InterPro" id="IPR008974">
    <property type="entry name" value="TRAF-like"/>
</dbReference>
<dbReference type="InterPro" id="IPR050164">
    <property type="entry name" value="Peptidase_C19"/>
</dbReference>
<dbReference type="GO" id="GO:0004843">
    <property type="term" value="F:cysteine-type deubiquitinase activity"/>
    <property type="evidence" value="ECO:0007669"/>
    <property type="project" value="UniProtKB-EC"/>
</dbReference>
<dbReference type="PROSITE" id="PS50144">
    <property type="entry name" value="MATH"/>
    <property type="match status" value="1"/>
</dbReference>
<evidence type="ECO:0000256" key="9">
    <source>
        <dbReference type="SAM" id="MobiDB-lite"/>
    </source>
</evidence>
<protein>
    <recommendedName>
        <fullName evidence="3">ubiquitinyl hydrolase 1</fullName>
        <ecNumber evidence="3">3.4.19.12</ecNumber>
    </recommendedName>
</protein>
<dbReference type="PROSITE" id="PS00972">
    <property type="entry name" value="USP_1"/>
    <property type="match status" value="1"/>
</dbReference>
<name>M1VBC0_CYAM1</name>
<dbReference type="eggNOG" id="KOG1863">
    <property type="taxonomic scope" value="Eukaryota"/>
</dbReference>
<dbReference type="STRING" id="280699.M1VBC0"/>
<dbReference type="InterPro" id="IPR038765">
    <property type="entry name" value="Papain-like_cys_pep_sf"/>
</dbReference>
<feature type="coiled-coil region" evidence="8">
    <location>
        <begin position="761"/>
        <end position="792"/>
    </location>
</feature>
<dbReference type="PANTHER" id="PTHR24006:SF644">
    <property type="entry name" value="UBIQUITIN CARBOXYL-TERMINAL HYDROLASE 7"/>
    <property type="match status" value="1"/>
</dbReference>
<dbReference type="RefSeq" id="XP_005538610.1">
    <property type="nucleotide sequence ID" value="XM_005538553.1"/>
</dbReference>
<feature type="region of interest" description="Disordered" evidence="9">
    <location>
        <begin position="183"/>
        <end position="203"/>
    </location>
</feature>
<dbReference type="Pfam" id="PF12436">
    <property type="entry name" value="USP7_ICP0_bdg"/>
    <property type="match status" value="1"/>
</dbReference>
<dbReference type="HOGENOM" id="CLU_244783_0_0_1"/>